<sequence>MDVGYNMKNMTIASITANSQSRSFCFGGTTSIERPFQLIYKLVTNDNL</sequence>
<evidence type="ECO:0000313" key="2">
    <source>
        <dbReference type="Proteomes" id="UP000250163"/>
    </source>
</evidence>
<accession>A0A330LW09</accession>
<dbReference type="KEGG" id="mya:MORIYA_3749"/>
<protein>
    <submittedName>
        <fullName evidence="1">Uncharacterized protein</fullName>
    </submittedName>
</protein>
<proteinExistence type="predicted"/>
<keyword evidence="2" id="KW-1185">Reference proteome</keyword>
<gene>
    <name evidence="1" type="ORF">MORIYA_3749</name>
</gene>
<organism evidence="1 2">
    <name type="scientific">Moritella yayanosii</name>
    <dbReference type="NCBI Taxonomy" id="69539"/>
    <lineage>
        <taxon>Bacteria</taxon>
        <taxon>Pseudomonadati</taxon>
        <taxon>Pseudomonadota</taxon>
        <taxon>Gammaproteobacteria</taxon>
        <taxon>Alteromonadales</taxon>
        <taxon>Moritellaceae</taxon>
        <taxon>Moritella</taxon>
    </lineage>
</organism>
<dbReference type="Proteomes" id="UP000250163">
    <property type="component" value="Chromosome MORIYA"/>
</dbReference>
<evidence type="ECO:0000313" key="1">
    <source>
        <dbReference type="EMBL" id="SQD80201.1"/>
    </source>
</evidence>
<name>A0A330LW09_9GAMM</name>
<dbReference type="AlphaFoldDB" id="A0A330LW09"/>
<reference evidence="2" key="1">
    <citation type="submission" date="2018-05" db="EMBL/GenBank/DDBJ databases">
        <authorList>
            <person name="Cea G.-C."/>
            <person name="William W."/>
        </authorList>
    </citation>
    <scope>NUCLEOTIDE SEQUENCE [LARGE SCALE GENOMIC DNA]</scope>
    <source>
        <strain evidence="2">DB21MT 5</strain>
    </source>
</reference>
<dbReference type="EMBL" id="LS483250">
    <property type="protein sequence ID" value="SQD80201.1"/>
    <property type="molecule type" value="Genomic_DNA"/>
</dbReference>